<accession>A0A494XC27</accession>
<gene>
    <name evidence="2" type="ORF">D7S89_14740</name>
</gene>
<dbReference type="Proteomes" id="UP000280434">
    <property type="component" value="Unassembled WGS sequence"/>
</dbReference>
<dbReference type="AlphaFoldDB" id="A0A494XC27"/>
<sequence length="138" mass="15033">MAAVTCIIAAGWTYGAVNSYLTSKAFKNDSTVVEGHVLRLEPGSNGNLSPLVGYSYGGRQYERLIRDKDGRYNRGALLKLELQVRLVKSSPAIAIVTRWEQPPMVWPVALGAFILLNVALGLTVSIWRPGPFASTTVK</sequence>
<dbReference type="EMBL" id="RBZV01000005">
    <property type="protein sequence ID" value="RKP47492.1"/>
    <property type="molecule type" value="Genomic_DNA"/>
</dbReference>
<keyword evidence="1" id="KW-0812">Transmembrane</keyword>
<organism evidence="2 3">
    <name type="scientific">Trinickia fusca</name>
    <dbReference type="NCBI Taxonomy" id="2419777"/>
    <lineage>
        <taxon>Bacteria</taxon>
        <taxon>Pseudomonadati</taxon>
        <taxon>Pseudomonadota</taxon>
        <taxon>Betaproteobacteria</taxon>
        <taxon>Burkholderiales</taxon>
        <taxon>Burkholderiaceae</taxon>
        <taxon>Trinickia</taxon>
    </lineage>
</organism>
<comment type="caution">
    <text evidence="2">The sequence shown here is derived from an EMBL/GenBank/DDBJ whole genome shotgun (WGS) entry which is preliminary data.</text>
</comment>
<proteinExistence type="predicted"/>
<evidence type="ECO:0000313" key="2">
    <source>
        <dbReference type="EMBL" id="RKP47492.1"/>
    </source>
</evidence>
<keyword evidence="1" id="KW-0472">Membrane</keyword>
<dbReference type="RefSeq" id="WP_121278438.1">
    <property type="nucleotide sequence ID" value="NZ_RBZV01000005.1"/>
</dbReference>
<keyword evidence="1" id="KW-1133">Transmembrane helix</keyword>
<keyword evidence="3" id="KW-1185">Reference proteome</keyword>
<name>A0A494XC27_9BURK</name>
<feature type="transmembrane region" description="Helical" evidence="1">
    <location>
        <begin position="104"/>
        <end position="127"/>
    </location>
</feature>
<protein>
    <recommendedName>
        <fullName evidence="4">DUF3592 domain-containing protein</fullName>
    </recommendedName>
</protein>
<evidence type="ECO:0000256" key="1">
    <source>
        <dbReference type="SAM" id="Phobius"/>
    </source>
</evidence>
<evidence type="ECO:0000313" key="3">
    <source>
        <dbReference type="Proteomes" id="UP000280434"/>
    </source>
</evidence>
<evidence type="ECO:0008006" key="4">
    <source>
        <dbReference type="Google" id="ProtNLM"/>
    </source>
</evidence>
<reference evidence="2 3" key="1">
    <citation type="submission" date="2018-10" db="EMBL/GenBank/DDBJ databases">
        <title>Paraburkholderia sp. 7MK8-2, isolated from soil.</title>
        <authorList>
            <person name="Gao Z.-H."/>
            <person name="Qiu L.-H."/>
        </authorList>
    </citation>
    <scope>NUCLEOTIDE SEQUENCE [LARGE SCALE GENOMIC DNA]</scope>
    <source>
        <strain evidence="2 3">7MK8-2</strain>
    </source>
</reference>